<keyword evidence="1" id="KW-1133">Transmembrane helix</keyword>
<dbReference type="EMBL" id="QKTX01000003">
    <property type="protein sequence ID" value="PZV85382.1"/>
    <property type="molecule type" value="Genomic_DNA"/>
</dbReference>
<sequence length="120" mass="14032">MLALLPLVFFMFDTASIAFLTFFIYLQVLFSSVLIFDNFQTRTAWKWIVLVFLFLFISISNLYWEIAYQERILRVLQPDLFIDIVADTPEISIRRSQGDCLPQKIESRNPGSYIFGFAGK</sequence>
<keyword evidence="1" id="KW-0812">Transmembrane</keyword>
<name>A0A326S2A7_9BACT</name>
<keyword evidence="1" id="KW-0472">Membrane</keyword>
<evidence type="ECO:0000256" key="1">
    <source>
        <dbReference type="SAM" id="Phobius"/>
    </source>
</evidence>
<reference evidence="2 3" key="1">
    <citation type="submission" date="2018-06" db="EMBL/GenBank/DDBJ databases">
        <title>Genomic Encyclopedia of Archaeal and Bacterial Type Strains, Phase II (KMG-II): from individual species to whole genera.</title>
        <authorList>
            <person name="Goeker M."/>
        </authorList>
    </citation>
    <scope>NUCLEOTIDE SEQUENCE [LARGE SCALE GENOMIC DNA]</scope>
    <source>
        <strain evidence="2 3">T4</strain>
    </source>
</reference>
<feature type="transmembrane region" description="Helical" evidence="1">
    <location>
        <begin position="44"/>
        <end position="64"/>
    </location>
</feature>
<keyword evidence="3" id="KW-1185">Reference proteome</keyword>
<protein>
    <submittedName>
        <fullName evidence="2">Uncharacterized protein</fullName>
    </submittedName>
</protein>
<proteinExistence type="predicted"/>
<dbReference type="Proteomes" id="UP000248917">
    <property type="component" value="Unassembled WGS sequence"/>
</dbReference>
<organism evidence="2 3">
    <name type="scientific">Algoriphagus aquaeductus</name>
    <dbReference type="NCBI Taxonomy" id="475299"/>
    <lineage>
        <taxon>Bacteria</taxon>
        <taxon>Pseudomonadati</taxon>
        <taxon>Bacteroidota</taxon>
        <taxon>Cytophagia</taxon>
        <taxon>Cytophagales</taxon>
        <taxon>Cyclobacteriaceae</taxon>
        <taxon>Algoriphagus</taxon>
    </lineage>
</organism>
<comment type="caution">
    <text evidence="2">The sequence shown here is derived from an EMBL/GenBank/DDBJ whole genome shotgun (WGS) entry which is preliminary data.</text>
</comment>
<dbReference type="AlphaFoldDB" id="A0A326S2A7"/>
<evidence type="ECO:0000313" key="3">
    <source>
        <dbReference type="Proteomes" id="UP000248917"/>
    </source>
</evidence>
<accession>A0A326S2A7</accession>
<gene>
    <name evidence="2" type="ORF">CLV31_103174</name>
</gene>
<evidence type="ECO:0000313" key="2">
    <source>
        <dbReference type="EMBL" id="PZV85382.1"/>
    </source>
</evidence>